<accession>A0A9P1FFX4</accession>
<feature type="transmembrane region" description="Helical" evidence="7">
    <location>
        <begin position="363"/>
        <end position="384"/>
    </location>
</feature>
<evidence type="ECO:0000256" key="4">
    <source>
        <dbReference type="ARBA" id="ARBA00022989"/>
    </source>
</evidence>
<evidence type="ECO:0000313" key="9">
    <source>
        <dbReference type="EMBL" id="CAI3973235.1"/>
    </source>
</evidence>
<dbReference type="InterPro" id="IPR011992">
    <property type="entry name" value="EF-hand-dom_pair"/>
</dbReference>
<proteinExistence type="predicted"/>
<feature type="region of interest" description="Disordered" evidence="6">
    <location>
        <begin position="82"/>
        <end position="102"/>
    </location>
</feature>
<dbReference type="PROSITE" id="PS00018">
    <property type="entry name" value="EF_HAND_1"/>
    <property type="match status" value="1"/>
</dbReference>
<evidence type="ECO:0000313" key="11">
    <source>
        <dbReference type="Proteomes" id="UP001152797"/>
    </source>
</evidence>
<evidence type="ECO:0000313" key="10">
    <source>
        <dbReference type="EMBL" id="CAL4760547.1"/>
    </source>
</evidence>
<dbReference type="GO" id="GO:0005248">
    <property type="term" value="F:voltage-gated sodium channel activity"/>
    <property type="evidence" value="ECO:0007669"/>
    <property type="project" value="TreeGrafter"/>
</dbReference>
<dbReference type="InterPro" id="IPR005821">
    <property type="entry name" value="Ion_trans_dom"/>
</dbReference>
<dbReference type="PROSITE" id="PS50222">
    <property type="entry name" value="EF_HAND_2"/>
    <property type="match status" value="1"/>
</dbReference>
<feature type="transmembrane region" description="Helical" evidence="7">
    <location>
        <begin position="294"/>
        <end position="315"/>
    </location>
</feature>
<keyword evidence="3" id="KW-0106">Calcium</keyword>
<comment type="caution">
    <text evidence="9">The sequence shown here is derived from an EMBL/GenBank/DDBJ whole genome shotgun (WGS) entry which is preliminary data.</text>
</comment>
<dbReference type="Gene3D" id="1.20.120.350">
    <property type="entry name" value="Voltage-gated potassium channels. Chain C"/>
    <property type="match status" value="1"/>
</dbReference>
<feature type="transmembrane region" description="Helical" evidence="7">
    <location>
        <begin position="261"/>
        <end position="282"/>
    </location>
</feature>
<dbReference type="EMBL" id="CAMXCT010000060">
    <property type="protein sequence ID" value="CAI3973235.1"/>
    <property type="molecule type" value="Genomic_DNA"/>
</dbReference>
<dbReference type="GO" id="GO:0005509">
    <property type="term" value="F:calcium ion binding"/>
    <property type="evidence" value="ECO:0007669"/>
    <property type="project" value="InterPro"/>
</dbReference>
<reference evidence="9" key="1">
    <citation type="submission" date="2022-10" db="EMBL/GenBank/DDBJ databases">
        <authorList>
            <person name="Chen Y."/>
            <person name="Dougan E. K."/>
            <person name="Chan C."/>
            <person name="Rhodes N."/>
            <person name="Thang M."/>
        </authorList>
    </citation>
    <scope>NUCLEOTIDE SEQUENCE</scope>
</reference>
<feature type="transmembrane region" description="Helical" evidence="7">
    <location>
        <begin position="222"/>
        <end position="241"/>
    </location>
</feature>
<evidence type="ECO:0000256" key="2">
    <source>
        <dbReference type="ARBA" id="ARBA00022692"/>
    </source>
</evidence>
<feature type="domain" description="EF-hand" evidence="8">
    <location>
        <begin position="402"/>
        <end position="437"/>
    </location>
</feature>
<evidence type="ECO:0000256" key="3">
    <source>
        <dbReference type="ARBA" id="ARBA00022837"/>
    </source>
</evidence>
<dbReference type="Proteomes" id="UP001152797">
    <property type="component" value="Unassembled WGS sequence"/>
</dbReference>
<dbReference type="Gene3D" id="1.10.238.10">
    <property type="entry name" value="EF-hand"/>
    <property type="match status" value="1"/>
</dbReference>
<sequence>MVVSVALGEQTPPGGWQCVADDLPAPVSPRSSSQTLQPVVPGLDGTDADLREFIDLKVGTVLQLLEGQEKLLESISHRLEKGPETWKAQPQPGRWCGSRRPSASMAAGLMPISSSGASSYALDLVPISPRNSNPSSSHGGAMHFATRMRQSRDDLQRRGSMMSEEFASYSRTDAQMMDAAKDHGLRHMVAAVEMMKGPEVRRSRSTTIRWCQALVIHPAFDMLFAALVALNTIFMGLDVELELADQAHHGESVALSVIRRIFTVAFTAELALRIVACGWDFFCRLNFWNWLDTVVVVAGLVETAFAVIQAADGANTPSMLSLRALRILRITRMLKIIRVLRIFRFVLALRTLVQSTIHTLKSLFWALVLLGLIIYVFALVFTEVTADMIRDLRASGADGEEMHIEKIKDLFQEIDEERTGIITYQTFQRKMNSPEVRTYFETLDLDVWDAWSFFKLLDLDEGGSVEIEEFLMGCLRLRGSARSMDVAKLMYDQAWHIKNQGRFWAFVEERLRMLQEEVSSPNAK</sequence>
<gene>
    <name evidence="9" type="ORF">C1SCF055_LOCUS1756</name>
</gene>
<dbReference type="AlphaFoldDB" id="A0A9P1FFX4"/>
<keyword evidence="4 7" id="KW-1133">Transmembrane helix</keyword>
<dbReference type="EMBL" id="CAMXCT030000060">
    <property type="protein sequence ID" value="CAL4760547.1"/>
    <property type="molecule type" value="Genomic_DNA"/>
</dbReference>
<evidence type="ECO:0000256" key="5">
    <source>
        <dbReference type="ARBA" id="ARBA00023136"/>
    </source>
</evidence>
<dbReference type="PANTHER" id="PTHR10037">
    <property type="entry name" value="VOLTAGE-GATED CATION CHANNEL CALCIUM AND SODIUM"/>
    <property type="match status" value="1"/>
</dbReference>
<dbReference type="InterPro" id="IPR043203">
    <property type="entry name" value="VGCC_Ca_Na"/>
</dbReference>
<evidence type="ECO:0000256" key="6">
    <source>
        <dbReference type="SAM" id="MobiDB-lite"/>
    </source>
</evidence>
<protein>
    <submittedName>
        <fullName evidence="10">Voltage-dependent R-type calcium channel subunit alpha-1E</fullName>
    </submittedName>
</protein>
<evidence type="ECO:0000256" key="7">
    <source>
        <dbReference type="SAM" id="Phobius"/>
    </source>
</evidence>
<dbReference type="Pfam" id="PF00520">
    <property type="entry name" value="Ion_trans"/>
    <property type="match status" value="1"/>
</dbReference>
<dbReference type="EMBL" id="CAMXCT020000060">
    <property type="protein sequence ID" value="CAL1126610.1"/>
    <property type="molecule type" value="Genomic_DNA"/>
</dbReference>
<dbReference type="SUPFAM" id="SSF81324">
    <property type="entry name" value="Voltage-gated potassium channels"/>
    <property type="match status" value="1"/>
</dbReference>
<comment type="subcellular location">
    <subcellularLocation>
        <location evidence="1">Membrane</location>
        <topology evidence="1">Multi-pass membrane protein</topology>
    </subcellularLocation>
</comment>
<dbReference type="SUPFAM" id="SSF47473">
    <property type="entry name" value="EF-hand"/>
    <property type="match status" value="1"/>
</dbReference>
<keyword evidence="5 7" id="KW-0472">Membrane</keyword>
<evidence type="ECO:0000259" key="8">
    <source>
        <dbReference type="PROSITE" id="PS50222"/>
    </source>
</evidence>
<dbReference type="PANTHER" id="PTHR10037:SF62">
    <property type="entry name" value="SODIUM CHANNEL PROTEIN 60E"/>
    <property type="match status" value="1"/>
</dbReference>
<dbReference type="OrthoDB" id="416585at2759"/>
<dbReference type="GO" id="GO:0001518">
    <property type="term" value="C:voltage-gated sodium channel complex"/>
    <property type="evidence" value="ECO:0007669"/>
    <property type="project" value="TreeGrafter"/>
</dbReference>
<dbReference type="InterPro" id="IPR002048">
    <property type="entry name" value="EF_hand_dom"/>
</dbReference>
<keyword evidence="11" id="KW-1185">Reference proteome</keyword>
<organism evidence="9">
    <name type="scientific">Cladocopium goreaui</name>
    <dbReference type="NCBI Taxonomy" id="2562237"/>
    <lineage>
        <taxon>Eukaryota</taxon>
        <taxon>Sar</taxon>
        <taxon>Alveolata</taxon>
        <taxon>Dinophyceae</taxon>
        <taxon>Suessiales</taxon>
        <taxon>Symbiodiniaceae</taxon>
        <taxon>Cladocopium</taxon>
    </lineage>
</organism>
<reference evidence="10 11" key="2">
    <citation type="submission" date="2024-05" db="EMBL/GenBank/DDBJ databases">
        <authorList>
            <person name="Chen Y."/>
            <person name="Shah S."/>
            <person name="Dougan E. K."/>
            <person name="Thang M."/>
            <person name="Chan C."/>
        </authorList>
    </citation>
    <scope>NUCLEOTIDE SEQUENCE [LARGE SCALE GENOMIC DNA]</scope>
</reference>
<evidence type="ECO:0000256" key="1">
    <source>
        <dbReference type="ARBA" id="ARBA00004141"/>
    </source>
</evidence>
<keyword evidence="2 7" id="KW-0812">Transmembrane</keyword>
<dbReference type="InterPro" id="IPR018247">
    <property type="entry name" value="EF_Hand_1_Ca_BS"/>
</dbReference>
<name>A0A9P1FFX4_9DINO</name>
<dbReference type="InterPro" id="IPR027359">
    <property type="entry name" value="Volt_channel_dom_sf"/>
</dbReference>